<comment type="subcellular location">
    <subcellularLocation>
        <location evidence="1">Cytoplasm</location>
    </subcellularLocation>
</comment>
<feature type="transmembrane region" description="Helical" evidence="8">
    <location>
        <begin position="168"/>
        <end position="187"/>
    </location>
</feature>
<dbReference type="InterPro" id="IPR000010">
    <property type="entry name" value="Cystatin_dom"/>
</dbReference>
<organism evidence="11 12">
    <name type="scientific">Digitaria exilis</name>
    <dbReference type="NCBI Taxonomy" id="1010633"/>
    <lineage>
        <taxon>Eukaryota</taxon>
        <taxon>Viridiplantae</taxon>
        <taxon>Streptophyta</taxon>
        <taxon>Embryophyta</taxon>
        <taxon>Tracheophyta</taxon>
        <taxon>Spermatophyta</taxon>
        <taxon>Magnoliopsida</taxon>
        <taxon>Liliopsida</taxon>
        <taxon>Poales</taxon>
        <taxon>Poaceae</taxon>
        <taxon>PACMAD clade</taxon>
        <taxon>Panicoideae</taxon>
        <taxon>Panicodae</taxon>
        <taxon>Paniceae</taxon>
        <taxon>Anthephorinae</taxon>
        <taxon>Digitaria</taxon>
    </lineage>
</organism>
<proteinExistence type="inferred from homology"/>
<dbReference type="InterPro" id="IPR002109">
    <property type="entry name" value="Glutaredoxin"/>
</dbReference>
<keyword evidence="12" id="KW-1185">Reference proteome</keyword>
<dbReference type="SUPFAM" id="SSF54403">
    <property type="entry name" value="Cystatin/monellin"/>
    <property type="match status" value="1"/>
</dbReference>
<dbReference type="Pfam" id="PF00462">
    <property type="entry name" value="Glutaredoxin"/>
    <property type="match status" value="1"/>
</dbReference>
<protein>
    <recommendedName>
        <fullName evidence="13">Cysteine proteinase inhibitor</fullName>
    </recommendedName>
</protein>
<dbReference type="InterPro" id="IPR036249">
    <property type="entry name" value="Thioredoxin-like_sf"/>
</dbReference>
<dbReference type="AlphaFoldDB" id="A0A835F440"/>
<dbReference type="InterPro" id="IPR011905">
    <property type="entry name" value="GlrX-like_pln_2"/>
</dbReference>
<dbReference type="CDD" id="cd03419">
    <property type="entry name" value="GRX_GRXh_1_2_like"/>
    <property type="match status" value="1"/>
</dbReference>
<dbReference type="NCBIfam" id="TIGR02189">
    <property type="entry name" value="GlrX-like_plant"/>
    <property type="match status" value="1"/>
</dbReference>
<keyword evidence="5" id="KW-0646">Protease inhibitor</keyword>
<evidence type="ECO:0000256" key="3">
    <source>
        <dbReference type="ARBA" id="ARBA00007568"/>
    </source>
</evidence>
<evidence type="ECO:0000259" key="9">
    <source>
        <dbReference type="Pfam" id="PF00462"/>
    </source>
</evidence>
<keyword evidence="8" id="KW-0812">Transmembrane</keyword>
<evidence type="ECO:0000256" key="1">
    <source>
        <dbReference type="ARBA" id="ARBA00004496"/>
    </source>
</evidence>
<dbReference type="PROSITE" id="PS00287">
    <property type="entry name" value="CYSTATIN"/>
    <property type="match status" value="1"/>
</dbReference>
<evidence type="ECO:0000256" key="8">
    <source>
        <dbReference type="SAM" id="Phobius"/>
    </source>
</evidence>
<evidence type="ECO:0000256" key="5">
    <source>
        <dbReference type="ARBA" id="ARBA00022690"/>
    </source>
</evidence>
<dbReference type="InterPro" id="IPR046350">
    <property type="entry name" value="Cystatin_sf"/>
</dbReference>
<dbReference type="Gene3D" id="3.10.450.10">
    <property type="match status" value="1"/>
</dbReference>
<evidence type="ECO:0000256" key="7">
    <source>
        <dbReference type="ARBA" id="ARBA00023284"/>
    </source>
</evidence>
<keyword evidence="4" id="KW-0963">Cytoplasm</keyword>
<dbReference type="PANTHER" id="PTHR10168">
    <property type="entry name" value="GLUTAREDOXIN"/>
    <property type="match status" value="1"/>
</dbReference>
<evidence type="ECO:0000256" key="6">
    <source>
        <dbReference type="ARBA" id="ARBA00022704"/>
    </source>
</evidence>
<dbReference type="GO" id="GO:0005737">
    <property type="term" value="C:cytoplasm"/>
    <property type="evidence" value="ECO:0007669"/>
    <property type="project" value="UniProtKB-SubCell"/>
</dbReference>
<comment type="similarity">
    <text evidence="2">Belongs to the cystatin family. Phytocystatin subfamily.</text>
</comment>
<dbReference type="InterPro" id="IPR018073">
    <property type="entry name" value="Prot_inh_cystat_CS"/>
</dbReference>
<sequence>MDSLTKLVSQRAVVIFDMSSGDKCHAATDMFRNLGVSPTVVELDKDTRGKEMEKALVRLTGRNPAVPVVFIGGRLVGSIDTVMSLHLRGTLVPMLRRIGAILERYEIDMGCRSVGQEDTDTDTDVLADPATPAKPRRFRLHALVLKFQLGKQTNETTQTMMPTRALRLLAVAALLVVVAVATVPTTVAARAGQPFTAGGWSPIKDVSDPYIQELGAWAVSEYLKQGHVGGLQYGQVLSGEQQVVSGMNYKLVLDAMDTTATTANKYKAFVFDQWTKTRELKSFEPAD</sequence>
<dbReference type="SUPFAM" id="SSF52833">
    <property type="entry name" value="Thioredoxin-like"/>
    <property type="match status" value="1"/>
</dbReference>
<feature type="domain" description="Glutaredoxin" evidence="9">
    <location>
        <begin position="22"/>
        <end position="76"/>
    </location>
</feature>
<keyword evidence="7" id="KW-0676">Redox-active center</keyword>
<evidence type="ECO:0008006" key="13">
    <source>
        <dbReference type="Google" id="ProtNLM"/>
    </source>
</evidence>
<evidence type="ECO:0000313" key="11">
    <source>
        <dbReference type="EMBL" id="KAF8727848.1"/>
    </source>
</evidence>
<comment type="caution">
    <text evidence="11">The sequence shown here is derived from an EMBL/GenBank/DDBJ whole genome shotgun (WGS) entry which is preliminary data.</text>
</comment>
<name>A0A835F440_9POAL</name>
<keyword evidence="8" id="KW-0472">Membrane</keyword>
<dbReference type="OrthoDB" id="687343at2759"/>
<evidence type="ECO:0000313" key="12">
    <source>
        <dbReference type="Proteomes" id="UP000636709"/>
    </source>
</evidence>
<reference evidence="11" key="1">
    <citation type="submission" date="2020-07" db="EMBL/GenBank/DDBJ databases">
        <title>Genome sequence and genetic diversity analysis of an under-domesticated orphan crop, white fonio (Digitaria exilis).</title>
        <authorList>
            <person name="Bennetzen J.L."/>
            <person name="Chen S."/>
            <person name="Ma X."/>
            <person name="Wang X."/>
            <person name="Yssel A.E.J."/>
            <person name="Chaluvadi S.R."/>
            <person name="Johnson M."/>
            <person name="Gangashetty P."/>
            <person name="Hamidou F."/>
            <person name="Sanogo M.D."/>
            <person name="Zwaenepoel A."/>
            <person name="Wallace J."/>
            <person name="Van De Peer Y."/>
            <person name="Van Deynze A."/>
        </authorList>
    </citation>
    <scope>NUCLEOTIDE SEQUENCE</scope>
    <source>
        <tissue evidence="11">Leaves</tissue>
    </source>
</reference>
<dbReference type="GO" id="GO:0004869">
    <property type="term" value="F:cysteine-type endopeptidase inhibitor activity"/>
    <property type="evidence" value="ECO:0007669"/>
    <property type="project" value="UniProtKB-KW"/>
</dbReference>
<evidence type="ECO:0000256" key="2">
    <source>
        <dbReference type="ARBA" id="ARBA00007233"/>
    </source>
</evidence>
<dbReference type="EMBL" id="JACEFO010001629">
    <property type="protein sequence ID" value="KAF8727848.1"/>
    <property type="molecule type" value="Genomic_DNA"/>
</dbReference>
<accession>A0A835F440</accession>
<keyword evidence="6" id="KW-0789">Thiol protease inhibitor</keyword>
<dbReference type="PROSITE" id="PS51354">
    <property type="entry name" value="GLUTAREDOXIN_2"/>
    <property type="match status" value="1"/>
</dbReference>
<dbReference type="CDD" id="cd00042">
    <property type="entry name" value="CY"/>
    <property type="match status" value="1"/>
</dbReference>
<dbReference type="Proteomes" id="UP000636709">
    <property type="component" value="Unassembled WGS sequence"/>
</dbReference>
<dbReference type="Gene3D" id="3.40.30.10">
    <property type="entry name" value="Glutaredoxin"/>
    <property type="match status" value="1"/>
</dbReference>
<evidence type="ECO:0000259" key="10">
    <source>
        <dbReference type="Pfam" id="PF16845"/>
    </source>
</evidence>
<keyword evidence="8" id="KW-1133">Transmembrane helix</keyword>
<dbReference type="Pfam" id="PF16845">
    <property type="entry name" value="SQAPI"/>
    <property type="match status" value="1"/>
</dbReference>
<evidence type="ECO:0000256" key="4">
    <source>
        <dbReference type="ARBA" id="ARBA00022490"/>
    </source>
</evidence>
<comment type="similarity">
    <text evidence="3">Belongs to the glutaredoxin family. CC-type subfamily.</text>
</comment>
<gene>
    <name evidence="11" type="ORF">HU200_018413</name>
</gene>
<feature type="domain" description="Cystatin" evidence="10">
    <location>
        <begin position="203"/>
        <end position="285"/>
    </location>
</feature>